<accession>A0A926I8L4</accession>
<dbReference type="AlphaFoldDB" id="A0A926I8L4"/>
<dbReference type="RefSeq" id="WP_249331843.1">
    <property type="nucleotide sequence ID" value="NZ_JACRSY010000005.1"/>
</dbReference>
<name>A0A926I8L4_9FIRM</name>
<proteinExistence type="predicted"/>
<reference evidence="2" key="1">
    <citation type="submission" date="2020-08" db="EMBL/GenBank/DDBJ databases">
        <title>Genome public.</title>
        <authorList>
            <person name="Liu C."/>
            <person name="Sun Q."/>
        </authorList>
    </citation>
    <scope>NUCLEOTIDE SEQUENCE</scope>
    <source>
        <strain evidence="2">NSJ-12</strain>
    </source>
</reference>
<evidence type="ECO:0000313" key="2">
    <source>
        <dbReference type="EMBL" id="MBC8578780.1"/>
    </source>
</evidence>
<keyword evidence="1" id="KW-0472">Membrane</keyword>
<keyword evidence="1" id="KW-1133">Transmembrane helix</keyword>
<keyword evidence="1" id="KW-0812">Transmembrane</keyword>
<organism evidence="2 3">
    <name type="scientific">Zhenhengia yiwuensis</name>
    <dbReference type="NCBI Taxonomy" id="2763666"/>
    <lineage>
        <taxon>Bacteria</taxon>
        <taxon>Bacillati</taxon>
        <taxon>Bacillota</taxon>
        <taxon>Clostridia</taxon>
        <taxon>Lachnospirales</taxon>
        <taxon>Lachnospiraceae</taxon>
        <taxon>Zhenhengia</taxon>
    </lineage>
</organism>
<evidence type="ECO:0000256" key="1">
    <source>
        <dbReference type="SAM" id="Phobius"/>
    </source>
</evidence>
<feature type="transmembrane region" description="Helical" evidence="1">
    <location>
        <begin position="5"/>
        <end position="24"/>
    </location>
</feature>
<gene>
    <name evidence="2" type="ORF">H8718_04450</name>
</gene>
<dbReference type="Proteomes" id="UP000655830">
    <property type="component" value="Unassembled WGS sequence"/>
</dbReference>
<keyword evidence="3" id="KW-1185">Reference proteome</keyword>
<evidence type="ECO:0000313" key="3">
    <source>
        <dbReference type="Proteomes" id="UP000655830"/>
    </source>
</evidence>
<sequence length="127" mass="14216">MKKKIVISIGSIVIFVIGLVFFLSTGGERTDVILTHYSLSEDNKVMTLHINVAGSMGYVRGLKVKQGGDNKYITFYSTYGLNNSIGAKSEFEVELNPSCEEIYFYSGDGGYRLVLKKMGEKNEWHMV</sequence>
<dbReference type="EMBL" id="JACRSY010000005">
    <property type="protein sequence ID" value="MBC8578780.1"/>
    <property type="molecule type" value="Genomic_DNA"/>
</dbReference>
<comment type="caution">
    <text evidence="2">The sequence shown here is derived from an EMBL/GenBank/DDBJ whole genome shotgun (WGS) entry which is preliminary data.</text>
</comment>
<protein>
    <submittedName>
        <fullName evidence="2">Uncharacterized protein</fullName>
    </submittedName>
</protein>